<dbReference type="RefSeq" id="WP_033192281.1">
    <property type="nucleotide sequence ID" value="NZ_CP014334.2"/>
</dbReference>
<name>A0AAI8GDP3_FERIS</name>
<dbReference type="AlphaFoldDB" id="A0AAI8GDP3"/>
<feature type="transmembrane region" description="Helical" evidence="1">
    <location>
        <begin position="9"/>
        <end position="27"/>
    </location>
</feature>
<gene>
    <name evidence="2" type="ORF">NA23_08840</name>
</gene>
<keyword evidence="1" id="KW-0812">Transmembrane</keyword>
<evidence type="ECO:0000313" key="2">
    <source>
        <dbReference type="EMBL" id="AMW33329.1"/>
    </source>
</evidence>
<reference evidence="2 3" key="1">
    <citation type="journal article" date="2015" name="Stand. Genomic Sci.">
        <title>Genome sequence of a native-feather degrading extremely thermophilic Eubacterium, Fervidobacterium islandicum AW-1.</title>
        <authorList>
            <person name="Lee Y.J."/>
            <person name="Jeong H."/>
            <person name="Park G.S."/>
            <person name="Kwak Y."/>
            <person name="Lee S.J."/>
            <person name="Lee S.J."/>
            <person name="Park M.K."/>
            <person name="Kim J.Y."/>
            <person name="Kang H.K."/>
            <person name="Shin J.H."/>
            <person name="Lee D.W."/>
        </authorList>
    </citation>
    <scope>NUCLEOTIDE SEQUENCE [LARGE SCALE GENOMIC DNA]</scope>
    <source>
        <strain evidence="2 3">AW-1</strain>
    </source>
</reference>
<accession>A0AAI8GDP3</accession>
<keyword evidence="1" id="KW-0472">Membrane</keyword>
<keyword evidence="1" id="KW-1133">Transmembrane helix</keyword>
<evidence type="ECO:0000313" key="3">
    <source>
        <dbReference type="Proteomes" id="UP000093740"/>
    </source>
</evidence>
<dbReference type="KEGG" id="fia:NA23_08840"/>
<keyword evidence="3" id="KW-1185">Reference proteome</keyword>
<dbReference type="Proteomes" id="UP000093740">
    <property type="component" value="Chromosome"/>
</dbReference>
<evidence type="ECO:0000256" key="1">
    <source>
        <dbReference type="SAM" id="Phobius"/>
    </source>
</evidence>
<protein>
    <submittedName>
        <fullName evidence="2">Uncharacterized protein</fullName>
    </submittedName>
</protein>
<organism evidence="2 3">
    <name type="scientific">Fervidobacterium islandicum</name>
    <dbReference type="NCBI Taxonomy" id="2423"/>
    <lineage>
        <taxon>Bacteria</taxon>
        <taxon>Thermotogati</taxon>
        <taxon>Thermotogota</taxon>
        <taxon>Thermotogae</taxon>
        <taxon>Thermotogales</taxon>
        <taxon>Fervidobacteriaceae</taxon>
        <taxon>Fervidobacterium</taxon>
    </lineage>
</organism>
<sequence length="128" mass="15038">MKVIKLRNVPLLLTVILTCAFTVMYFVNQHFSNQIIKGWSEKYNEAIVKILKEKVESKVPIFSILTEMILTEILQNDPNLINIIQTDDKDSLHYYLEYTFDTYKQYGLSILQFNRPDLKLKTLSCLQT</sequence>
<dbReference type="EMBL" id="CP014334">
    <property type="protein sequence ID" value="AMW33329.1"/>
    <property type="molecule type" value="Genomic_DNA"/>
</dbReference>
<proteinExistence type="predicted"/>